<evidence type="ECO:0000256" key="17">
    <source>
        <dbReference type="ARBA" id="ARBA00023264"/>
    </source>
</evidence>
<evidence type="ECO:0000256" key="3">
    <source>
        <dbReference type="ARBA" id="ARBA00005119"/>
    </source>
</evidence>
<evidence type="ECO:0000256" key="6">
    <source>
        <dbReference type="ARBA" id="ARBA00012487"/>
    </source>
</evidence>
<evidence type="ECO:0000256" key="15">
    <source>
        <dbReference type="ARBA" id="ARBA00023136"/>
    </source>
</evidence>
<evidence type="ECO:0000313" key="20">
    <source>
        <dbReference type="Proteomes" id="UP000001964"/>
    </source>
</evidence>
<keyword evidence="16" id="KW-0594">Phospholipid biosynthesis</keyword>
<dbReference type="GO" id="GO:0004605">
    <property type="term" value="F:phosphatidate cytidylyltransferase activity"/>
    <property type="evidence" value="ECO:0007669"/>
    <property type="project" value="UniProtKB-EC"/>
</dbReference>
<evidence type="ECO:0000256" key="12">
    <source>
        <dbReference type="ARBA" id="ARBA00022695"/>
    </source>
</evidence>
<dbReference type="PROSITE" id="PS01315">
    <property type="entry name" value="CDS"/>
    <property type="match status" value="1"/>
</dbReference>
<accession>Q0APW0</accession>
<name>Q0APW0_MARMM</name>
<comment type="similarity">
    <text evidence="5 18">Belongs to the CDS family.</text>
</comment>
<dbReference type="eggNOG" id="COG0575">
    <property type="taxonomic scope" value="Bacteria"/>
</dbReference>
<dbReference type="EMBL" id="CP000449">
    <property type="protein sequence ID" value="ABI65677.1"/>
    <property type="molecule type" value="Genomic_DNA"/>
</dbReference>
<comment type="pathway">
    <text evidence="3 18">Phospholipid metabolism; CDP-diacylglycerol biosynthesis; CDP-diacylglycerol from sn-glycerol 3-phosphate: step 3/3.</text>
</comment>
<dbReference type="Proteomes" id="UP000001964">
    <property type="component" value="Chromosome"/>
</dbReference>
<dbReference type="STRING" id="394221.Mmar10_1385"/>
<comment type="catalytic activity">
    <reaction evidence="1 18">
        <text>a 1,2-diacyl-sn-glycero-3-phosphate + CTP + H(+) = a CDP-1,2-diacyl-sn-glycerol + diphosphate</text>
        <dbReference type="Rhea" id="RHEA:16229"/>
        <dbReference type="ChEBI" id="CHEBI:15378"/>
        <dbReference type="ChEBI" id="CHEBI:33019"/>
        <dbReference type="ChEBI" id="CHEBI:37563"/>
        <dbReference type="ChEBI" id="CHEBI:58332"/>
        <dbReference type="ChEBI" id="CHEBI:58608"/>
        <dbReference type="EC" id="2.7.7.41"/>
    </reaction>
</comment>
<proteinExistence type="inferred from homology"/>
<keyword evidence="17" id="KW-1208">Phospholipid metabolism</keyword>
<comment type="subcellular location">
    <subcellularLocation>
        <location evidence="2">Cell membrane</location>
        <topology evidence="2">Multi-pass membrane protein</topology>
    </subcellularLocation>
</comment>
<evidence type="ECO:0000256" key="4">
    <source>
        <dbReference type="ARBA" id="ARBA00005189"/>
    </source>
</evidence>
<evidence type="ECO:0000256" key="2">
    <source>
        <dbReference type="ARBA" id="ARBA00004651"/>
    </source>
</evidence>
<organism evidence="19 20">
    <name type="scientific">Maricaulis maris (strain MCS10)</name>
    <name type="common">Caulobacter maris</name>
    <dbReference type="NCBI Taxonomy" id="394221"/>
    <lineage>
        <taxon>Bacteria</taxon>
        <taxon>Pseudomonadati</taxon>
        <taxon>Pseudomonadota</taxon>
        <taxon>Alphaproteobacteria</taxon>
        <taxon>Maricaulales</taxon>
        <taxon>Maricaulaceae</taxon>
        <taxon>Maricaulis</taxon>
    </lineage>
</organism>
<evidence type="ECO:0000313" key="19">
    <source>
        <dbReference type="EMBL" id="ABI65677.1"/>
    </source>
</evidence>
<keyword evidence="15" id="KW-0472">Membrane</keyword>
<dbReference type="RefSeq" id="WP_011643324.1">
    <property type="nucleotide sequence ID" value="NC_008347.1"/>
</dbReference>
<dbReference type="KEGG" id="mmr:Mmar10_1385"/>
<evidence type="ECO:0000256" key="13">
    <source>
        <dbReference type="ARBA" id="ARBA00022989"/>
    </source>
</evidence>
<evidence type="ECO:0000256" key="11">
    <source>
        <dbReference type="ARBA" id="ARBA00022692"/>
    </source>
</evidence>
<gene>
    <name evidence="19" type="ordered locus">Mmar10_1385</name>
</gene>
<dbReference type="GO" id="GO:0005886">
    <property type="term" value="C:plasma membrane"/>
    <property type="evidence" value="ECO:0007669"/>
    <property type="project" value="UniProtKB-SubCell"/>
</dbReference>
<evidence type="ECO:0000256" key="1">
    <source>
        <dbReference type="ARBA" id="ARBA00001698"/>
    </source>
</evidence>
<keyword evidence="13" id="KW-1133">Transmembrane helix</keyword>
<dbReference type="HOGENOM" id="CLU_037294_1_1_5"/>
<dbReference type="UniPathway" id="UPA00557">
    <property type="reaction ID" value="UER00614"/>
</dbReference>
<keyword evidence="20" id="KW-1185">Reference proteome</keyword>
<evidence type="ECO:0000256" key="9">
    <source>
        <dbReference type="ARBA" id="ARBA00022516"/>
    </source>
</evidence>
<evidence type="ECO:0000256" key="8">
    <source>
        <dbReference type="ARBA" id="ARBA00022475"/>
    </source>
</evidence>
<keyword evidence="11 18" id="KW-0812">Transmembrane</keyword>
<sequence precursor="true">MPAPRDPVFRRRLISALILGPLAVVLLYVGDLAFTAWVAAFAAAMAWEWIHMSDRDAPPVAYAIACATASGTVLLAGQTSVMDALAWGAAGTLASGIERWRRGWSSEVLGVLYVSLSAALLAAMRAEPDHGLKAVILLFAVVWAADSLAYLVGTWIGGPKLLPQASPKKTWSGFLAGILAGAAAGLAAGYLFGLEPIRVLPFAVLVALASVGGDLAMSVFKRSFGVKDSGTLIPGHGGVLDRVDALMLAVIAAVLSARLWPLGWALS</sequence>
<dbReference type="PANTHER" id="PTHR46382">
    <property type="entry name" value="PHOSPHATIDATE CYTIDYLYLTRANSFERASE"/>
    <property type="match status" value="1"/>
</dbReference>
<protein>
    <recommendedName>
        <fullName evidence="7 18">Phosphatidate cytidylyltransferase</fullName>
        <ecNumber evidence="6 18">2.7.7.41</ecNumber>
    </recommendedName>
</protein>
<dbReference type="InterPro" id="IPR000374">
    <property type="entry name" value="PC_trans"/>
</dbReference>
<keyword evidence="14" id="KW-0443">Lipid metabolism</keyword>
<evidence type="ECO:0000256" key="14">
    <source>
        <dbReference type="ARBA" id="ARBA00023098"/>
    </source>
</evidence>
<keyword evidence="12 18" id="KW-0548">Nucleotidyltransferase</keyword>
<keyword evidence="10 18" id="KW-0808">Transferase</keyword>
<dbReference type="GO" id="GO:0016024">
    <property type="term" value="P:CDP-diacylglycerol biosynthetic process"/>
    <property type="evidence" value="ECO:0007669"/>
    <property type="project" value="UniProtKB-UniPathway"/>
</dbReference>
<evidence type="ECO:0000256" key="5">
    <source>
        <dbReference type="ARBA" id="ARBA00010185"/>
    </source>
</evidence>
<evidence type="ECO:0000256" key="16">
    <source>
        <dbReference type="ARBA" id="ARBA00023209"/>
    </source>
</evidence>
<dbReference type="AlphaFoldDB" id="Q0APW0"/>
<evidence type="ECO:0000256" key="18">
    <source>
        <dbReference type="RuleBase" id="RU003938"/>
    </source>
</evidence>
<dbReference type="PANTHER" id="PTHR46382:SF1">
    <property type="entry name" value="PHOSPHATIDATE CYTIDYLYLTRANSFERASE"/>
    <property type="match status" value="1"/>
</dbReference>
<reference evidence="19 20" key="1">
    <citation type="submission" date="2006-08" db="EMBL/GenBank/DDBJ databases">
        <title>Complete sequence of Maricaulis maris MCS10.</title>
        <authorList>
            <consortium name="US DOE Joint Genome Institute"/>
            <person name="Copeland A."/>
            <person name="Lucas S."/>
            <person name="Lapidus A."/>
            <person name="Barry K."/>
            <person name="Detter J.C."/>
            <person name="Glavina del Rio T."/>
            <person name="Hammon N."/>
            <person name="Israni S."/>
            <person name="Dalin E."/>
            <person name="Tice H."/>
            <person name="Pitluck S."/>
            <person name="Saunders E."/>
            <person name="Brettin T."/>
            <person name="Bruce D."/>
            <person name="Han C."/>
            <person name="Tapia R."/>
            <person name="Gilna P."/>
            <person name="Schmutz J."/>
            <person name="Larimer F."/>
            <person name="Land M."/>
            <person name="Hauser L."/>
            <person name="Kyrpides N."/>
            <person name="Mikhailova N."/>
            <person name="Viollier P."/>
            <person name="Stephens C."/>
            <person name="Richardson P."/>
        </authorList>
    </citation>
    <scope>NUCLEOTIDE SEQUENCE [LARGE SCALE GENOMIC DNA]</scope>
    <source>
        <strain evidence="19 20">MCS10</strain>
    </source>
</reference>
<keyword evidence="8" id="KW-1003">Cell membrane</keyword>
<evidence type="ECO:0000256" key="10">
    <source>
        <dbReference type="ARBA" id="ARBA00022679"/>
    </source>
</evidence>
<comment type="pathway">
    <text evidence="4">Lipid metabolism.</text>
</comment>
<dbReference type="Pfam" id="PF01148">
    <property type="entry name" value="CTP_transf_1"/>
    <property type="match status" value="1"/>
</dbReference>
<keyword evidence="9" id="KW-0444">Lipid biosynthesis</keyword>
<evidence type="ECO:0000256" key="7">
    <source>
        <dbReference type="ARBA" id="ARBA00019373"/>
    </source>
</evidence>
<dbReference type="EC" id="2.7.7.41" evidence="6 18"/>